<keyword evidence="3" id="KW-1185">Reference proteome</keyword>
<evidence type="ECO:0000313" key="3">
    <source>
        <dbReference type="Proteomes" id="UP001153737"/>
    </source>
</evidence>
<dbReference type="Proteomes" id="UP001153737">
    <property type="component" value="Chromosome 4"/>
</dbReference>
<proteinExistence type="predicted"/>
<reference evidence="2" key="2">
    <citation type="submission" date="2022-10" db="EMBL/GenBank/DDBJ databases">
        <authorList>
            <consortium name="ENA_rothamsted_submissions"/>
            <consortium name="culmorum"/>
            <person name="King R."/>
        </authorList>
    </citation>
    <scope>NUCLEOTIDE SEQUENCE</scope>
</reference>
<feature type="domain" description="Myb/SANT-like DNA-binding" evidence="1">
    <location>
        <begin position="113"/>
        <end position="202"/>
    </location>
</feature>
<dbReference type="EMBL" id="OU896710">
    <property type="protein sequence ID" value="CAG9820721.1"/>
    <property type="molecule type" value="Genomic_DNA"/>
</dbReference>
<dbReference type="OrthoDB" id="1475929at2759"/>
<dbReference type="PANTHER" id="PTHR47595:SF1">
    <property type="entry name" value="MYB_SANT-LIKE DNA-BINDING DOMAIN-CONTAINING PROTEIN"/>
    <property type="match status" value="1"/>
</dbReference>
<sequence>MEVQEDDVFTCGHCNAVVGTLGEILEADLASKHHCFLNLNSIDIEMDFERKEIRRSMPRKLDTPPEPTALSTKVNLRTNRYSIPDHLSDDCASTSKQNLSADLLDADNIETKSTWSDKGIKLLICTFVKHKNKFENASFTKNKVWKIISGELAKEGIFKTYNKCDEKWRNLKKTYGKIKVEKGKTGNHQSVHWKYYEELHEIYFRDPHFEPIATVSSTGSMKSIVEKNHEQTNEPASCSKLSPGELYRKRTLSSYEIEKKRQKRHEEKLNLKREMFEWMKENLSKK</sequence>
<gene>
    <name evidence="2" type="ORF">PHAECO_LOCUS8324</name>
</gene>
<dbReference type="Gene3D" id="1.10.10.60">
    <property type="entry name" value="Homeodomain-like"/>
    <property type="match status" value="1"/>
</dbReference>
<dbReference type="AlphaFoldDB" id="A0A9N9SIA4"/>
<dbReference type="Pfam" id="PF13837">
    <property type="entry name" value="Myb_DNA-bind_4"/>
    <property type="match status" value="1"/>
</dbReference>
<evidence type="ECO:0000313" key="2">
    <source>
        <dbReference type="EMBL" id="CAG9820721.1"/>
    </source>
</evidence>
<name>A0A9N9SIA4_PHACE</name>
<dbReference type="PANTHER" id="PTHR47595">
    <property type="entry name" value="HEAT SHOCK 70 KDA PROTEIN 14"/>
    <property type="match status" value="1"/>
</dbReference>
<accession>A0A9N9SIA4</accession>
<reference evidence="2" key="1">
    <citation type="submission" date="2022-01" db="EMBL/GenBank/DDBJ databases">
        <authorList>
            <person name="King R."/>
        </authorList>
    </citation>
    <scope>NUCLEOTIDE SEQUENCE</scope>
</reference>
<evidence type="ECO:0000259" key="1">
    <source>
        <dbReference type="Pfam" id="PF13837"/>
    </source>
</evidence>
<dbReference type="InterPro" id="IPR044822">
    <property type="entry name" value="Myb_DNA-bind_4"/>
</dbReference>
<protein>
    <recommendedName>
        <fullName evidence="1">Myb/SANT-like DNA-binding domain-containing protein</fullName>
    </recommendedName>
</protein>
<organism evidence="2 3">
    <name type="scientific">Phaedon cochleariae</name>
    <name type="common">Mustard beetle</name>
    <dbReference type="NCBI Taxonomy" id="80249"/>
    <lineage>
        <taxon>Eukaryota</taxon>
        <taxon>Metazoa</taxon>
        <taxon>Ecdysozoa</taxon>
        <taxon>Arthropoda</taxon>
        <taxon>Hexapoda</taxon>
        <taxon>Insecta</taxon>
        <taxon>Pterygota</taxon>
        <taxon>Neoptera</taxon>
        <taxon>Endopterygota</taxon>
        <taxon>Coleoptera</taxon>
        <taxon>Polyphaga</taxon>
        <taxon>Cucujiformia</taxon>
        <taxon>Chrysomeloidea</taxon>
        <taxon>Chrysomelidae</taxon>
        <taxon>Chrysomelinae</taxon>
        <taxon>Chrysomelini</taxon>
        <taxon>Phaedon</taxon>
    </lineage>
</organism>